<dbReference type="AlphaFoldDB" id="A0A6L6WLL7"/>
<proteinExistence type="predicted"/>
<reference evidence="1 2" key="1">
    <citation type="submission" date="2019-12" db="EMBL/GenBank/DDBJ databases">
        <authorList>
            <person name="Zhang Y.-J."/>
        </authorList>
    </citation>
    <scope>NUCLEOTIDE SEQUENCE [LARGE SCALE GENOMIC DNA]</scope>
    <source>
        <strain evidence="1 2">CY05</strain>
    </source>
</reference>
<evidence type="ECO:0000313" key="2">
    <source>
        <dbReference type="Proteomes" id="UP000478892"/>
    </source>
</evidence>
<comment type="caution">
    <text evidence="1">The sequence shown here is derived from an EMBL/GenBank/DDBJ whole genome shotgun (WGS) entry which is preliminary data.</text>
</comment>
<name>A0A6L6WLL7_9RHOB</name>
<dbReference type="EMBL" id="WQLV01000008">
    <property type="protein sequence ID" value="MVO16857.1"/>
    <property type="molecule type" value="Genomic_DNA"/>
</dbReference>
<dbReference type="RefSeq" id="WP_157023082.1">
    <property type="nucleotide sequence ID" value="NZ_WQLV01000008.1"/>
</dbReference>
<keyword evidence="2" id="KW-1185">Reference proteome</keyword>
<evidence type="ECO:0000313" key="1">
    <source>
        <dbReference type="EMBL" id="MVO16857.1"/>
    </source>
</evidence>
<protein>
    <submittedName>
        <fullName evidence="1">Uncharacterized protein</fullName>
    </submittedName>
</protein>
<sequence length="216" mass="23205">MALTWPLPLNEFFDTLPIQKVTFQLANSATYSETGGGELITHKRGSRLWQGKIILDKDSHAIWAAIESRLALLEEPGASLLLWDVRLPGPIADPDKSILGPAVPQIRSLDPNNRELTLKGLPSGYVISQGDLLGFTYGSNPVRYAFHRVATGGTADGLGVTPNIEVRPFIRPGAAVDAVVTLGDPVLKAKITGADYGASRSTISEGGSFDWTQTLR</sequence>
<organism evidence="1 2">
    <name type="scientific">Parasedimentitalea huanghaiensis</name>
    <dbReference type="NCBI Taxonomy" id="2682100"/>
    <lineage>
        <taxon>Bacteria</taxon>
        <taxon>Pseudomonadati</taxon>
        <taxon>Pseudomonadota</taxon>
        <taxon>Alphaproteobacteria</taxon>
        <taxon>Rhodobacterales</taxon>
        <taxon>Paracoccaceae</taxon>
        <taxon>Parasedimentitalea</taxon>
    </lineage>
</organism>
<dbReference type="Proteomes" id="UP000478892">
    <property type="component" value="Unassembled WGS sequence"/>
</dbReference>
<gene>
    <name evidence="1" type="ORF">GO984_13645</name>
</gene>
<accession>A0A6L6WLL7</accession>